<keyword evidence="5" id="KW-0408">Iron</keyword>
<keyword evidence="4" id="KW-0479">Metal-binding</keyword>
<dbReference type="InterPro" id="IPR007197">
    <property type="entry name" value="rSAM"/>
</dbReference>
<evidence type="ECO:0000256" key="4">
    <source>
        <dbReference type="ARBA" id="ARBA00022723"/>
    </source>
</evidence>
<dbReference type="EMBL" id="JAMZEB010000002">
    <property type="protein sequence ID" value="MCP2358225.1"/>
    <property type="molecule type" value="Genomic_DNA"/>
</dbReference>
<dbReference type="CDD" id="cd01335">
    <property type="entry name" value="Radical_SAM"/>
    <property type="match status" value="1"/>
</dbReference>
<feature type="domain" description="Radical SAM core" evidence="7">
    <location>
        <begin position="110"/>
        <end position="353"/>
    </location>
</feature>
<dbReference type="Gene3D" id="3.20.20.70">
    <property type="entry name" value="Aldolase class I"/>
    <property type="match status" value="1"/>
</dbReference>
<gene>
    <name evidence="8" type="ORF">HD597_005245</name>
</gene>
<reference evidence="8" key="1">
    <citation type="submission" date="2022-06" db="EMBL/GenBank/DDBJ databases">
        <title>Sequencing the genomes of 1000 actinobacteria strains.</title>
        <authorList>
            <person name="Klenk H.-P."/>
        </authorList>
    </citation>
    <scope>NUCLEOTIDE SEQUENCE</scope>
    <source>
        <strain evidence="8">DSM 46694</strain>
    </source>
</reference>
<dbReference type="GO" id="GO:0051539">
    <property type="term" value="F:4 iron, 4 sulfur cluster binding"/>
    <property type="evidence" value="ECO:0007669"/>
    <property type="project" value="UniProtKB-KW"/>
</dbReference>
<evidence type="ECO:0000256" key="1">
    <source>
        <dbReference type="ARBA" id="ARBA00001966"/>
    </source>
</evidence>
<keyword evidence="6" id="KW-0411">Iron-sulfur</keyword>
<evidence type="ECO:0000313" key="8">
    <source>
        <dbReference type="EMBL" id="MCP2358225.1"/>
    </source>
</evidence>
<evidence type="ECO:0000256" key="6">
    <source>
        <dbReference type="ARBA" id="ARBA00023014"/>
    </source>
</evidence>
<dbReference type="InterPro" id="IPR058240">
    <property type="entry name" value="rSAM_sf"/>
</dbReference>
<comment type="cofactor">
    <cofactor evidence="1">
        <name>[4Fe-4S] cluster</name>
        <dbReference type="ChEBI" id="CHEBI:49883"/>
    </cofactor>
</comment>
<organism evidence="8 9">
    <name type="scientific">Nonomuraea thailandensis</name>
    <dbReference type="NCBI Taxonomy" id="1188745"/>
    <lineage>
        <taxon>Bacteria</taxon>
        <taxon>Bacillati</taxon>
        <taxon>Actinomycetota</taxon>
        <taxon>Actinomycetes</taxon>
        <taxon>Streptosporangiales</taxon>
        <taxon>Streptosporangiaceae</taxon>
        <taxon>Nonomuraea</taxon>
    </lineage>
</organism>
<keyword evidence="3" id="KW-0949">S-adenosyl-L-methionine</keyword>
<keyword evidence="2" id="KW-0004">4Fe-4S</keyword>
<dbReference type="SFLD" id="SFLDS00029">
    <property type="entry name" value="Radical_SAM"/>
    <property type="match status" value="1"/>
</dbReference>
<evidence type="ECO:0000256" key="2">
    <source>
        <dbReference type="ARBA" id="ARBA00022485"/>
    </source>
</evidence>
<comment type="caution">
    <text evidence="8">The sequence shown here is derived from an EMBL/GenBank/DDBJ whole genome shotgun (WGS) entry which is preliminary data.</text>
</comment>
<dbReference type="PROSITE" id="PS51918">
    <property type="entry name" value="RADICAL_SAM"/>
    <property type="match status" value="1"/>
</dbReference>
<evidence type="ECO:0000313" key="9">
    <source>
        <dbReference type="Proteomes" id="UP001139648"/>
    </source>
</evidence>
<sequence length="512" mass="56448">MQSEYNVLVPLKGRGQGYFALFNTLAGSIDVIDGELAADLPGADRGTRSTTDGGEARGTFVGLPRRRPLSSAAEPVISYLDRRGYLFSSRADEQRVSRVLYNTMVDFHRKAVAQPLVVIPSYNCDLKCPYCWQRLYHMDSPIMTAETAERLVAVLPQFVDARSPGTVDFTVFGGEPLQDVPALRERVLQLLDLAAGLGYATKVISNGVGLKPAVPFLAGKVDLIQITIDGPADVHKRRRPLPLKLGGDSFQPMVEGIDLALKNGIRINVRVNVDESNLPRLPELTDFAAARGWLDTELLKMHLAPVKNHNPKRESNSESGLLLQVLELVESDERMAVYDLTGFPGIKYFQGFRETGLFSLHRFFNCEAQINFWAFDLHGDVYACWDAAGQDHLAVGRFLPEVVVHEEKLSQWRDRTSLDIDGCQGCSSSAHCGGGCQFLALEHNNSFEASSCDSMMTGYVDSIERNSDWLMERAISGDHAVGMATLREVVTAVNRPFGLLDERPVSLPISCG</sequence>
<dbReference type="InterPro" id="IPR013785">
    <property type="entry name" value="Aldolase_TIM"/>
</dbReference>
<dbReference type="RefSeq" id="WP_253745315.1">
    <property type="nucleotide sequence ID" value="NZ_BAABKA010000065.1"/>
</dbReference>
<dbReference type="AlphaFoldDB" id="A0A9X2K3K0"/>
<dbReference type="GO" id="GO:0046872">
    <property type="term" value="F:metal ion binding"/>
    <property type="evidence" value="ECO:0007669"/>
    <property type="project" value="UniProtKB-KW"/>
</dbReference>
<protein>
    <recommendedName>
        <fullName evidence="7">Radical SAM core domain-containing protein</fullName>
    </recommendedName>
</protein>
<name>A0A9X2K3K0_9ACTN</name>
<dbReference type="PANTHER" id="PTHR43787">
    <property type="entry name" value="FEMO COFACTOR BIOSYNTHESIS PROTEIN NIFB-RELATED"/>
    <property type="match status" value="1"/>
</dbReference>
<proteinExistence type="predicted"/>
<dbReference type="Pfam" id="PF04055">
    <property type="entry name" value="Radical_SAM"/>
    <property type="match status" value="1"/>
</dbReference>
<evidence type="ECO:0000259" key="7">
    <source>
        <dbReference type="PROSITE" id="PS51918"/>
    </source>
</evidence>
<dbReference type="GO" id="GO:0003824">
    <property type="term" value="F:catalytic activity"/>
    <property type="evidence" value="ECO:0007669"/>
    <property type="project" value="InterPro"/>
</dbReference>
<dbReference type="SFLD" id="SFLDG01067">
    <property type="entry name" value="SPASM/twitch_domain_containing"/>
    <property type="match status" value="1"/>
</dbReference>
<dbReference type="PANTHER" id="PTHR43787:SF3">
    <property type="entry name" value="ARYLSULFATASE REGULATORY PROTEIN"/>
    <property type="match status" value="1"/>
</dbReference>
<dbReference type="NCBIfam" id="TIGR04085">
    <property type="entry name" value="rSAM_more_4Fe4S"/>
    <property type="match status" value="1"/>
</dbReference>
<evidence type="ECO:0000256" key="3">
    <source>
        <dbReference type="ARBA" id="ARBA00022691"/>
    </source>
</evidence>
<dbReference type="InterPro" id="IPR023885">
    <property type="entry name" value="4Fe4S-binding_SPASM_dom"/>
</dbReference>
<dbReference type="SUPFAM" id="SSF102114">
    <property type="entry name" value="Radical SAM enzymes"/>
    <property type="match status" value="1"/>
</dbReference>
<accession>A0A9X2K3K0</accession>
<evidence type="ECO:0000256" key="5">
    <source>
        <dbReference type="ARBA" id="ARBA00023004"/>
    </source>
</evidence>
<keyword evidence="9" id="KW-1185">Reference proteome</keyword>
<dbReference type="Proteomes" id="UP001139648">
    <property type="component" value="Unassembled WGS sequence"/>
</dbReference>